<reference evidence="2" key="2">
    <citation type="submission" date="2025-08" db="UniProtKB">
        <authorList>
            <consortium name="Ensembl"/>
        </authorList>
    </citation>
    <scope>IDENTIFICATION</scope>
</reference>
<organism evidence="2 3">
    <name type="scientific">Macaca fascicularis</name>
    <name type="common">Crab-eating macaque</name>
    <name type="synonym">Cynomolgus monkey</name>
    <dbReference type="NCBI Taxonomy" id="9541"/>
    <lineage>
        <taxon>Eukaryota</taxon>
        <taxon>Metazoa</taxon>
        <taxon>Chordata</taxon>
        <taxon>Craniata</taxon>
        <taxon>Vertebrata</taxon>
        <taxon>Euteleostomi</taxon>
        <taxon>Mammalia</taxon>
        <taxon>Eutheria</taxon>
        <taxon>Euarchontoglires</taxon>
        <taxon>Primates</taxon>
        <taxon>Haplorrhini</taxon>
        <taxon>Catarrhini</taxon>
        <taxon>Cercopithecidae</taxon>
        <taxon>Cercopithecinae</taxon>
        <taxon>Macaca</taxon>
    </lineage>
</organism>
<keyword evidence="3" id="KW-1185">Reference proteome</keyword>
<evidence type="ECO:0000313" key="2">
    <source>
        <dbReference type="Ensembl" id="ENSMFAP00000061826.1"/>
    </source>
</evidence>
<feature type="chain" id="PRO_5030738837" evidence="1">
    <location>
        <begin position="31"/>
        <end position="125"/>
    </location>
</feature>
<name>A0A7N9IGJ3_MACFA</name>
<reference evidence="2 3" key="1">
    <citation type="submission" date="2013-03" db="EMBL/GenBank/DDBJ databases">
        <authorList>
            <person name="Warren W."/>
            <person name="Wilson R.K."/>
        </authorList>
    </citation>
    <scope>NUCLEOTIDE SEQUENCE</scope>
</reference>
<reference evidence="2" key="3">
    <citation type="submission" date="2025-09" db="UniProtKB">
        <authorList>
            <consortium name="Ensembl"/>
        </authorList>
    </citation>
    <scope>IDENTIFICATION</scope>
</reference>
<dbReference type="PANTHER" id="PTHR12138">
    <property type="entry name" value="PRIMATE-EXPANDED PROTEIN FAMILY"/>
    <property type="match status" value="1"/>
</dbReference>
<dbReference type="PANTHER" id="PTHR12138:SF154">
    <property type="entry name" value="PROTEIN-SERINE_THREONINE PHOSPHATASE"/>
    <property type="match status" value="1"/>
</dbReference>
<dbReference type="AlphaFoldDB" id="A0A7N9IGJ3"/>
<proteinExistence type="predicted"/>
<feature type="signal peptide" evidence="1">
    <location>
        <begin position="1"/>
        <end position="30"/>
    </location>
</feature>
<dbReference type="Proteomes" id="UP000233100">
    <property type="component" value="Chromosome 1"/>
</dbReference>
<dbReference type="PRINTS" id="PR02045">
    <property type="entry name" value="F138DOMAIN"/>
</dbReference>
<keyword evidence="1" id="KW-0732">Signal</keyword>
<evidence type="ECO:0000313" key="3">
    <source>
        <dbReference type="Proteomes" id="UP000233100"/>
    </source>
</evidence>
<evidence type="ECO:0000256" key="1">
    <source>
        <dbReference type="SAM" id="SignalP"/>
    </source>
</evidence>
<dbReference type="GeneTree" id="ENSGT00940000166143"/>
<sequence>MFIITNIMIIILRQGLTLLPVLECSGTILAHCNLNLRGSGNPPTSTSQVAGTAGVHHHARLIFVSFVDMGFHHVAHTGLKLLNPSNLPTSGSQSVGITGMSHCAQPPCSSFTELSWLFLAIYSPI</sequence>
<dbReference type="Ensembl" id="ENSMFAT00000081612.1">
    <property type="protein sequence ID" value="ENSMFAP00000061826.1"/>
    <property type="gene ID" value="ENSMFAG00000052857.1"/>
</dbReference>
<protein>
    <submittedName>
        <fullName evidence="2">Uncharacterized protein</fullName>
    </submittedName>
</protein>
<accession>A0A7N9IGJ3</accession>